<accession>C0D4D5</accession>
<dbReference type="AlphaFoldDB" id="C0D4D5"/>
<sequence length="57" mass="6547">MAVTRMLVPIQTPPICIECLVILSLSCKKHEKNCRICKKITKYDGWTPPLDLYRPST</sequence>
<dbReference type="Proteomes" id="UP000004756">
    <property type="component" value="Unassembled WGS sequence"/>
</dbReference>
<evidence type="ECO:0000313" key="1">
    <source>
        <dbReference type="EMBL" id="EEG53810.1"/>
    </source>
</evidence>
<dbReference type="HOGENOM" id="CLU_2988403_0_0_9"/>
<protein>
    <submittedName>
        <fullName evidence="1">Uncharacterized protein</fullName>
    </submittedName>
</protein>
<organism evidence="1 2">
    <name type="scientific">[Clostridium] asparagiforme DSM 15981</name>
    <dbReference type="NCBI Taxonomy" id="518636"/>
    <lineage>
        <taxon>Bacteria</taxon>
        <taxon>Bacillati</taxon>
        <taxon>Bacillota</taxon>
        <taxon>Clostridia</taxon>
        <taxon>Lachnospirales</taxon>
        <taxon>Lachnospiraceae</taxon>
        <taxon>Enterocloster</taxon>
    </lineage>
</organism>
<dbReference type="EMBL" id="ACCJ01000332">
    <property type="protein sequence ID" value="EEG53810.1"/>
    <property type="molecule type" value="Genomic_DNA"/>
</dbReference>
<proteinExistence type="predicted"/>
<evidence type="ECO:0000313" key="2">
    <source>
        <dbReference type="Proteomes" id="UP000004756"/>
    </source>
</evidence>
<reference evidence="1 2" key="1">
    <citation type="submission" date="2009-02" db="EMBL/GenBank/DDBJ databases">
        <title>Draft genome sequence of Clostridium asparagiforme (DSM 15981).</title>
        <authorList>
            <person name="Sudarsanam P."/>
            <person name="Ley R."/>
            <person name="Guruge J."/>
            <person name="Turnbaugh P.J."/>
            <person name="Mahowald M."/>
            <person name="Liep D."/>
            <person name="Gordon J."/>
        </authorList>
    </citation>
    <scope>NUCLEOTIDE SEQUENCE [LARGE SCALE GENOMIC DNA]</scope>
    <source>
        <strain evidence="1 2">DSM 15981</strain>
    </source>
</reference>
<gene>
    <name evidence="1" type="ORF">CLOSTASPAR_04130</name>
</gene>
<keyword evidence="2" id="KW-1185">Reference proteome</keyword>
<comment type="caution">
    <text evidence="1">The sequence shown here is derived from an EMBL/GenBank/DDBJ whole genome shotgun (WGS) entry which is preliminary data.</text>
</comment>
<name>C0D4D5_9FIRM</name>